<dbReference type="Proteomes" id="UP000001819">
    <property type="component" value="Chromosome X"/>
</dbReference>
<sequence>MSDLVGTEEFSAAQLREWLESLNLPKGGSKAAMAARLNEIPVELRGQGPPAAETCENEREDEAAADQDSTKSERKEKNEKAPQAPGHNNNHGEYRAEVEMLKLQIELLKLQSEREGRREGRGENTTPAANNDAGVMLLNAAKDMLPTYHGNISGNNDDVTTWIAQFKAVAKVNKLKDEKLLMLLMSKLKDKALVWLHSSPEHMSLPIDQLLNVMEDTFHPKESKLLLRRKFESRSWARGEEFSMYFNAKVSLASRIVIDDEEFIDGVIEGIPDVGLRRQAHMQCFGAPYQLLKAFEKIMLPKKYGSTEGANTGASPTPIRCYNCNSLGHVAGECRKPKRERGACYGCGSMSHRDTWCHCVTVTKRSTRLPHRLREPNKFYEVIVSRAPFGK</sequence>
<proteinExistence type="predicted"/>
<dbReference type="SUPFAM" id="SSF57756">
    <property type="entry name" value="Retrovirus zinc finger-like domains"/>
    <property type="match status" value="1"/>
</dbReference>
<dbReference type="Gene3D" id="4.10.60.10">
    <property type="entry name" value="Zinc finger, CCHC-type"/>
    <property type="match status" value="1"/>
</dbReference>
<evidence type="ECO:0000256" key="1">
    <source>
        <dbReference type="PROSITE-ProRule" id="PRU00047"/>
    </source>
</evidence>
<dbReference type="GO" id="GO:0003676">
    <property type="term" value="F:nucleic acid binding"/>
    <property type="evidence" value="ECO:0007669"/>
    <property type="project" value="InterPro"/>
</dbReference>
<feature type="domain" description="CCHC-type" evidence="3">
    <location>
        <begin position="320"/>
        <end position="336"/>
    </location>
</feature>
<organism evidence="4 5">
    <name type="scientific">Drosophila pseudoobscura pseudoobscura</name>
    <name type="common">Fruit fly</name>
    <dbReference type="NCBI Taxonomy" id="46245"/>
    <lineage>
        <taxon>Eukaryota</taxon>
        <taxon>Metazoa</taxon>
        <taxon>Ecdysozoa</taxon>
        <taxon>Arthropoda</taxon>
        <taxon>Hexapoda</taxon>
        <taxon>Insecta</taxon>
        <taxon>Pterygota</taxon>
        <taxon>Neoptera</taxon>
        <taxon>Endopterygota</taxon>
        <taxon>Diptera</taxon>
        <taxon>Brachycera</taxon>
        <taxon>Muscomorpha</taxon>
        <taxon>Ephydroidea</taxon>
        <taxon>Drosophilidae</taxon>
        <taxon>Drosophila</taxon>
        <taxon>Sophophora</taxon>
    </lineage>
</organism>
<dbReference type="InParanoid" id="A0A6I8W9I1"/>
<protein>
    <recommendedName>
        <fullName evidence="3">CCHC-type domain-containing protein</fullName>
    </recommendedName>
</protein>
<name>A0A6I8W9I1_DROPS</name>
<evidence type="ECO:0000313" key="5">
    <source>
        <dbReference type="RefSeq" id="XP_033239937.1"/>
    </source>
</evidence>
<dbReference type="Pfam" id="PF00098">
    <property type="entry name" value="zf-CCHC"/>
    <property type="match status" value="1"/>
</dbReference>
<keyword evidence="1" id="KW-0862">Zinc</keyword>
<gene>
    <name evidence="5" type="primary">LOC117184904</name>
</gene>
<keyword evidence="1" id="KW-0863">Zinc-finger</keyword>
<dbReference type="InterPro" id="IPR036875">
    <property type="entry name" value="Znf_CCHC_sf"/>
</dbReference>
<feature type="region of interest" description="Disordered" evidence="2">
    <location>
        <begin position="41"/>
        <end position="91"/>
    </location>
</feature>
<reference evidence="5" key="1">
    <citation type="submission" date="2025-08" db="UniProtKB">
        <authorList>
            <consortium name="RefSeq"/>
        </authorList>
    </citation>
    <scope>IDENTIFICATION</scope>
    <source>
        <strain evidence="5">MV-25-SWS-2005</strain>
        <tissue evidence="5">Whole body</tissue>
    </source>
</reference>
<dbReference type="Pfam" id="PF02037">
    <property type="entry name" value="SAP"/>
    <property type="match status" value="1"/>
</dbReference>
<dbReference type="KEGG" id="dpo:117184904"/>
<dbReference type="InterPro" id="IPR003034">
    <property type="entry name" value="SAP_dom"/>
</dbReference>
<dbReference type="AlphaFoldDB" id="A0A6I8W9I1"/>
<feature type="compositionally biased region" description="Basic and acidic residues" evidence="2">
    <location>
        <begin position="68"/>
        <end position="80"/>
    </location>
</feature>
<evidence type="ECO:0000259" key="3">
    <source>
        <dbReference type="PROSITE" id="PS50158"/>
    </source>
</evidence>
<dbReference type="PROSITE" id="PS50158">
    <property type="entry name" value="ZF_CCHC"/>
    <property type="match status" value="1"/>
</dbReference>
<dbReference type="InterPro" id="IPR001878">
    <property type="entry name" value="Znf_CCHC"/>
</dbReference>
<accession>A0A6I8W9I1</accession>
<evidence type="ECO:0000256" key="2">
    <source>
        <dbReference type="SAM" id="MobiDB-lite"/>
    </source>
</evidence>
<dbReference type="RefSeq" id="XP_033239937.1">
    <property type="nucleotide sequence ID" value="XM_033384046.1"/>
</dbReference>
<dbReference type="SMART" id="SM00343">
    <property type="entry name" value="ZnF_C2HC"/>
    <property type="match status" value="1"/>
</dbReference>
<dbReference type="SMART" id="SM00513">
    <property type="entry name" value="SAP"/>
    <property type="match status" value="1"/>
</dbReference>
<evidence type="ECO:0000313" key="4">
    <source>
        <dbReference type="Proteomes" id="UP000001819"/>
    </source>
</evidence>
<keyword evidence="1" id="KW-0479">Metal-binding</keyword>
<dbReference type="GO" id="GO:0008270">
    <property type="term" value="F:zinc ion binding"/>
    <property type="evidence" value="ECO:0007669"/>
    <property type="project" value="UniProtKB-KW"/>
</dbReference>
<keyword evidence="4" id="KW-1185">Reference proteome</keyword>